<proteinExistence type="inferred from homology"/>
<dbReference type="RefSeq" id="WP_309793797.1">
    <property type="nucleotide sequence ID" value="NZ_JAVDPW010000003.1"/>
</dbReference>
<dbReference type="InterPro" id="IPR000847">
    <property type="entry name" value="LysR_HTH_N"/>
</dbReference>
<comment type="caution">
    <text evidence="6">The sequence shown here is derived from an EMBL/GenBank/DDBJ whole genome shotgun (WGS) entry which is preliminary data.</text>
</comment>
<dbReference type="Gene3D" id="1.10.10.10">
    <property type="entry name" value="Winged helix-like DNA-binding domain superfamily/Winged helix DNA-binding domain"/>
    <property type="match status" value="1"/>
</dbReference>
<keyword evidence="7" id="KW-1185">Reference proteome</keyword>
<dbReference type="PANTHER" id="PTHR30126">
    <property type="entry name" value="HTH-TYPE TRANSCRIPTIONAL REGULATOR"/>
    <property type="match status" value="1"/>
</dbReference>
<dbReference type="Proteomes" id="UP001262410">
    <property type="component" value="Unassembled WGS sequence"/>
</dbReference>
<protein>
    <submittedName>
        <fullName evidence="6">DNA-binding transcriptional LysR family regulator</fullName>
    </submittedName>
</protein>
<evidence type="ECO:0000256" key="2">
    <source>
        <dbReference type="ARBA" id="ARBA00023015"/>
    </source>
</evidence>
<dbReference type="Pfam" id="PF03466">
    <property type="entry name" value="LysR_substrate"/>
    <property type="match status" value="1"/>
</dbReference>
<keyword evidence="4" id="KW-0804">Transcription</keyword>
<dbReference type="SUPFAM" id="SSF46785">
    <property type="entry name" value="Winged helix' DNA-binding domain"/>
    <property type="match status" value="1"/>
</dbReference>
<evidence type="ECO:0000256" key="4">
    <source>
        <dbReference type="ARBA" id="ARBA00023163"/>
    </source>
</evidence>
<keyword evidence="2" id="KW-0805">Transcription regulation</keyword>
<keyword evidence="3 6" id="KW-0238">DNA-binding</keyword>
<dbReference type="Gene3D" id="3.40.190.290">
    <property type="match status" value="1"/>
</dbReference>
<feature type="domain" description="HTH lysR-type" evidence="5">
    <location>
        <begin position="1"/>
        <end position="58"/>
    </location>
</feature>
<dbReference type="PRINTS" id="PR00039">
    <property type="entry name" value="HTHLYSR"/>
</dbReference>
<dbReference type="PANTHER" id="PTHR30126:SF39">
    <property type="entry name" value="HTH-TYPE TRANSCRIPTIONAL REGULATOR CYSL"/>
    <property type="match status" value="1"/>
</dbReference>
<dbReference type="GO" id="GO:0003677">
    <property type="term" value="F:DNA binding"/>
    <property type="evidence" value="ECO:0007669"/>
    <property type="project" value="UniProtKB-KW"/>
</dbReference>
<reference evidence="6 7" key="1">
    <citation type="submission" date="2023-07" db="EMBL/GenBank/DDBJ databases">
        <title>Sorghum-associated microbial communities from plants grown in Nebraska, USA.</title>
        <authorList>
            <person name="Schachtman D."/>
        </authorList>
    </citation>
    <scope>NUCLEOTIDE SEQUENCE [LARGE SCALE GENOMIC DNA]</scope>
    <source>
        <strain evidence="6 7">584</strain>
    </source>
</reference>
<dbReference type="SUPFAM" id="SSF53850">
    <property type="entry name" value="Periplasmic binding protein-like II"/>
    <property type="match status" value="1"/>
</dbReference>
<organism evidence="6 7">
    <name type="scientific">Inquilinus ginsengisoli</name>
    <dbReference type="NCBI Taxonomy" id="363840"/>
    <lineage>
        <taxon>Bacteria</taxon>
        <taxon>Pseudomonadati</taxon>
        <taxon>Pseudomonadota</taxon>
        <taxon>Alphaproteobacteria</taxon>
        <taxon>Rhodospirillales</taxon>
        <taxon>Rhodospirillaceae</taxon>
        <taxon>Inquilinus</taxon>
    </lineage>
</organism>
<sequence>MTLEQLRIFVAVAEHMHVTRAAQALNLTQSAASAAIQALEARHATKLFHRVGRGIALTDAGTAFLPEARAVLARADLAERALNDLSALRRGSLALHASQTIANYWLPPLMHRFRTQHPGVLLDLTIGNTTQVAEAVTEGRADLGFAEGDLDLDLEGFEHSSVPGDRLVLVVGAGHPWAQERMIAPARFAESAWVLRERGSGTRQVFEAALGRLGVDSATLPVALELASNEAVRAAIEAGAGAGVLSSLAVESGLRFGTLLRLEPHFPARRFRVLRHPEHYRSKAVEAFLDVVGSV</sequence>
<comment type="similarity">
    <text evidence="1">Belongs to the LysR transcriptional regulatory family.</text>
</comment>
<dbReference type="InterPro" id="IPR005119">
    <property type="entry name" value="LysR_subst-bd"/>
</dbReference>
<evidence type="ECO:0000313" key="7">
    <source>
        <dbReference type="Proteomes" id="UP001262410"/>
    </source>
</evidence>
<dbReference type="Pfam" id="PF00126">
    <property type="entry name" value="HTH_1"/>
    <property type="match status" value="1"/>
</dbReference>
<evidence type="ECO:0000256" key="3">
    <source>
        <dbReference type="ARBA" id="ARBA00023125"/>
    </source>
</evidence>
<name>A0ABU1JME6_9PROT</name>
<dbReference type="EMBL" id="JAVDPW010000003">
    <property type="protein sequence ID" value="MDR6289512.1"/>
    <property type="molecule type" value="Genomic_DNA"/>
</dbReference>
<evidence type="ECO:0000313" key="6">
    <source>
        <dbReference type="EMBL" id="MDR6289512.1"/>
    </source>
</evidence>
<dbReference type="InterPro" id="IPR036388">
    <property type="entry name" value="WH-like_DNA-bd_sf"/>
</dbReference>
<dbReference type="PROSITE" id="PS50931">
    <property type="entry name" value="HTH_LYSR"/>
    <property type="match status" value="1"/>
</dbReference>
<evidence type="ECO:0000256" key="1">
    <source>
        <dbReference type="ARBA" id="ARBA00009437"/>
    </source>
</evidence>
<gene>
    <name evidence="6" type="ORF">E9232_002027</name>
</gene>
<dbReference type="InterPro" id="IPR036390">
    <property type="entry name" value="WH_DNA-bd_sf"/>
</dbReference>
<evidence type="ECO:0000259" key="5">
    <source>
        <dbReference type="PROSITE" id="PS50931"/>
    </source>
</evidence>
<accession>A0ABU1JME6</accession>